<dbReference type="Proteomes" id="UP001055172">
    <property type="component" value="Unassembled WGS sequence"/>
</dbReference>
<feature type="compositionally biased region" description="Gly residues" evidence="1">
    <location>
        <begin position="1021"/>
        <end position="1033"/>
    </location>
</feature>
<feature type="transmembrane region" description="Helical" evidence="2">
    <location>
        <begin position="884"/>
        <end position="913"/>
    </location>
</feature>
<gene>
    <name evidence="4" type="ORF">ColLi_13850</name>
</gene>
<reference evidence="4 5" key="1">
    <citation type="submission" date="2021-07" db="EMBL/GenBank/DDBJ databases">
        <title>Genome data of Colletotrichum spaethianum.</title>
        <authorList>
            <person name="Utami Y.D."/>
            <person name="Hiruma K."/>
        </authorList>
    </citation>
    <scope>NUCLEOTIDE SEQUENCE [LARGE SCALE GENOMIC DNA]</scope>
    <source>
        <strain evidence="4 5">MAFF 242679</strain>
    </source>
</reference>
<evidence type="ECO:0000313" key="4">
    <source>
        <dbReference type="EMBL" id="GJC91011.1"/>
    </source>
</evidence>
<protein>
    <submittedName>
        <fullName evidence="4">Uncharacterized protein</fullName>
    </submittedName>
</protein>
<evidence type="ECO:0000313" key="5">
    <source>
        <dbReference type="Proteomes" id="UP001055172"/>
    </source>
</evidence>
<organism evidence="4 5">
    <name type="scientific">Colletotrichum liriopes</name>
    <dbReference type="NCBI Taxonomy" id="708192"/>
    <lineage>
        <taxon>Eukaryota</taxon>
        <taxon>Fungi</taxon>
        <taxon>Dikarya</taxon>
        <taxon>Ascomycota</taxon>
        <taxon>Pezizomycotina</taxon>
        <taxon>Sordariomycetes</taxon>
        <taxon>Hypocreomycetidae</taxon>
        <taxon>Glomerellales</taxon>
        <taxon>Glomerellaceae</taxon>
        <taxon>Colletotrichum</taxon>
        <taxon>Colletotrichum spaethianum species complex</taxon>
    </lineage>
</organism>
<feature type="compositionally biased region" description="Gly residues" evidence="1">
    <location>
        <begin position="1073"/>
        <end position="1096"/>
    </location>
</feature>
<dbReference type="EMBL" id="BPPX01000065">
    <property type="protein sequence ID" value="GJC91011.1"/>
    <property type="molecule type" value="Genomic_DNA"/>
</dbReference>
<feature type="signal peptide" evidence="3">
    <location>
        <begin position="1"/>
        <end position="16"/>
    </location>
</feature>
<keyword evidence="2" id="KW-1133">Transmembrane helix</keyword>
<feature type="transmembrane region" description="Helical" evidence="2">
    <location>
        <begin position="854"/>
        <end position="878"/>
    </location>
</feature>
<keyword evidence="5" id="KW-1185">Reference proteome</keyword>
<evidence type="ECO:0000256" key="3">
    <source>
        <dbReference type="SAM" id="SignalP"/>
    </source>
</evidence>
<accession>A0AA37H319</accession>
<feature type="chain" id="PRO_5041415112" evidence="3">
    <location>
        <begin position="17"/>
        <end position="1272"/>
    </location>
</feature>
<sequence length="1272" mass="131581">MVFFLTFRGLVRCALRLVVGPREPAGRESLGLGDRRVGLCRVSHVRPCRVVLSYLGLGDLGVLDLELRLELLHALLPVGQCLLQAVNLLLQRAPLGLLLLHNLGHRVVELLVVGLVRLELLVGLELRRLEFLLREQQVLLDILHLLLGGGEALLDDAELLLEPLPDVVELLAEVVRLRRIGRLVLDGIQSRLGLGAGKLLRRDHRTELAALLLELGLLSLDLGGGVLGSLQSGLELGRTSLALGLLGLRLGDGLLGGLEGSLECGVVGRDLGNLLGQGLASGLVLARQLLHDLGVGLVDLVKLGPRARGALLLQRLELLGVHGDELLDLGGCLVELDLEGRELLRVSAFAGLLDGGQLGLVRLKQLRLGLVELGLVRCNKLLLCLFKLGLVGGGELLLGRRKLGLVLGAQLLGDGGELLLVGGKQLLLVTRALGQSLVLCASNLRQQLLLLARGLCLESLDNLGVGGLERLNLLGQAGLAVALENIELLGVAVLQALELGELGVLVGRSTALGTLELLGVAGANGVESLLVFGFLGLESGDSGGELGPGRLEGLGVALGGVGVALGEVAVLGLEFAVLGGKLGVLRLEIAMLGGKLGVLRLEVGKLAGEFAVLRLQLAVLRRQLAVLRLELGVLGLEVLELALEEGVSLERLNLLLVVLGHLLELGVVLLDLGRVLRLGLLEGLVLGSDLLLDAVDLLLERERLLPGLGDVGLGGRELALQVGDVGLHLGQLGCLGVEVGLGLLGRLLGSLELALELHDLALDGGELRLVGLHLGVDLGLVRDLELVLRGREVVNLLLELGDGALVARLHLGQGLLLVGRGGQSLAQLVGVLGLERLNGRLVLLGQGALQLLELVGMILQGLVQGGLALLELLLVLGLEGLEGLLQLCELGLCGLLGGDSVLVLALLFLVVSIGGHKMFIGLIHLVRELGLLSFQLGNLVLVGLLNVEDSVPHLDGIPVHSIRVLRELVLRLLDLGLELVQLRLLVGQLGLLFGELGLELLDLLAERLGRARRVGADRGAGSRGGGGGGGGGRGGRETLLGLGDGAGGGRRARADGGGARGDRVGGARQGRRGPAGGRAGGGGGRFPRGGGGGAEGRGPLLPAGRADGAGAAAGAVEVRRAVLLDSSSEADTLGRERWVAVDETLAGLRTVLLEALELPPPGGGPPATREVVEEVVLAGLPVLVDEDVVGRRTVEVAAAPELGLGFFREEAAETVDFVLGERGAALGASSCWTTSKLPVSDMSAGARGSAGGRGSVVGWFCSRMSRSAGGSS</sequence>
<feature type="compositionally biased region" description="Gly residues" evidence="1">
    <location>
        <begin position="1042"/>
        <end position="1059"/>
    </location>
</feature>
<keyword evidence="3" id="KW-0732">Signal</keyword>
<evidence type="ECO:0000256" key="1">
    <source>
        <dbReference type="SAM" id="MobiDB-lite"/>
    </source>
</evidence>
<name>A0AA37H319_9PEZI</name>
<feature type="region of interest" description="Disordered" evidence="1">
    <location>
        <begin position="1015"/>
        <end position="1107"/>
    </location>
</feature>
<feature type="compositionally biased region" description="Low complexity" evidence="1">
    <location>
        <begin position="1097"/>
        <end position="1107"/>
    </location>
</feature>
<proteinExistence type="predicted"/>
<keyword evidence="2" id="KW-0472">Membrane</keyword>
<comment type="caution">
    <text evidence="4">The sequence shown here is derived from an EMBL/GenBank/DDBJ whole genome shotgun (WGS) entry which is preliminary data.</text>
</comment>
<dbReference type="AlphaFoldDB" id="A0AA37H319"/>
<keyword evidence="2" id="KW-0812">Transmembrane</keyword>
<evidence type="ECO:0000256" key="2">
    <source>
        <dbReference type="SAM" id="Phobius"/>
    </source>
</evidence>